<proteinExistence type="predicted"/>
<keyword evidence="2" id="KW-1185">Reference proteome</keyword>
<dbReference type="Proteomes" id="UP000030755">
    <property type="component" value="Unassembled WGS sequence"/>
</dbReference>
<accession>A0A075ARU7</accession>
<evidence type="ECO:0000313" key="1">
    <source>
        <dbReference type="EMBL" id="EPZ31441.1"/>
    </source>
</evidence>
<organism evidence="1 2">
    <name type="scientific">Rozella allomycis (strain CSF55)</name>
    <dbReference type="NCBI Taxonomy" id="988480"/>
    <lineage>
        <taxon>Eukaryota</taxon>
        <taxon>Fungi</taxon>
        <taxon>Fungi incertae sedis</taxon>
        <taxon>Cryptomycota</taxon>
        <taxon>Cryptomycota incertae sedis</taxon>
        <taxon>Rozella</taxon>
    </lineage>
</organism>
<dbReference type="HOGENOM" id="CLU_2591129_0_0_1"/>
<gene>
    <name evidence="1" type="ORF">O9G_006060</name>
</gene>
<reference evidence="1 2" key="1">
    <citation type="journal article" date="2013" name="Curr. Biol.">
        <title>Shared signatures of parasitism and phylogenomics unite Cryptomycota and microsporidia.</title>
        <authorList>
            <person name="James T.Y."/>
            <person name="Pelin A."/>
            <person name="Bonen L."/>
            <person name="Ahrendt S."/>
            <person name="Sain D."/>
            <person name="Corradi N."/>
            <person name="Stajich J.E."/>
        </authorList>
    </citation>
    <scope>NUCLEOTIDE SEQUENCE [LARGE SCALE GENOMIC DNA]</scope>
    <source>
        <strain evidence="1 2">CSF55</strain>
    </source>
</reference>
<dbReference type="AlphaFoldDB" id="A0A075ARU7"/>
<protein>
    <submittedName>
        <fullName evidence="1">Uncharacterized protein</fullName>
    </submittedName>
</protein>
<dbReference type="EMBL" id="KE561223">
    <property type="protein sequence ID" value="EPZ31441.1"/>
    <property type="molecule type" value="Genomic_DNA"/>
</dbReference>
<sequence length="80" mass="8777">MASSNSFDIKDSMLGRILLELEIGLRVLSVPINSDFLSNVLVLMGFLFSIRFRTGTGILDDSCFSGSSKRSITEGVRLTM</sequence>
<evidence type="ECO:0000313" key="2">
    <source>
        <dbReference type="Proteomes" id="UP000030755"/>
    </source>
</evidence>
<name>A0A075ARU7_ROZAC</name>